<evidence type="ECO:0000256" key="8">
    <source>
        <dbReference type="RuleBase" id="RU363041"/>
    </source>
</evidence>
<dbReference type="KEGG" id="ahg:AHOG_09600"/>
<evidence type="ECO:0000313" key="9">
    <source>
        <dbReference type="EMBL" id="ASO19564.1"/>
    </source>
</evidence>
<keyword evidence="3" id="KW-0813">Transport</keyword>
<dbReference type="AlphaFoldDB" id="A0A221W1A8"/>
<gene>
    <name evidence="9" type="ORF">AHOG_09600</name>
</gene>
<dbReference type="EMBL" id="CP022521">
    <property type="protein sequence ID" value="ASO19564.1"/>
    <property type="molecule type" value="Genomic_DNA"/>
</dbReference>
<dbReference type="Pfam" id="PF01925">
    <property type="entry name" value="TauE"/>
    <property type="match status" value="1"/>
</dbReference>
<feature type="transmembrane region" description="Helical" evidence="8">
    <location>
        <begin position="12"/>
        <end position="31"/>
    </location>
</feature>
<feature type="transmembrane region" description="Helical" evidence="8">
    <location>
        <begin position="243"/>
        <end position="262"/>
    </location>
</feature>
<protein>
    <recommendedName>
        <fullName evidence="8">Probable membrane transporter protein</fullName>
    </recommendedName>
</protein>
<dbReference type="InterPro" id="IPR052017">
    <property type="entry name" value="TSUP"/>
</dbReference>
<keyword evidence="5 8" id="KW-0812">Transmembrane</keyword>
<dbReference type="InterPro" id="IPR002781">
    <property type="entry name" value="TM_pro_TauE-like"/>
</dbReference>
<dbReference type="PANTHER" id="PTHR30269:SF0">
    <property type="entry name" value="MEMBRANE TRANSPORTER PROTEIN YFCA-RELATED"/>
    <property type="match status" value="1"/>
</dbReference>
<evidence type="ECO:0000256" key="3">
    <source>
        <dbReference type="ARBA" id="ARBA00022448"/>
    </source>
</evidence>
<dbReference type="GO" id="GO:0005886">
    <property type="term" value="C:plasma membrane"/>
    <property type="evidence" value="ECO:0007669"/>
    <property type="project" value="UniProtKB-SubCell"/>
</dbReference>
<reference evidence="9 10" key="1">
    <citation type="submission" date="2017-07" db="EMBL/GenBank/DDBJ databases">
        <title>Complete genome sequence of Actinoalloteichus hoggarensis DSM 45943, type strain of Actinoalloteichus hoggarensis.</title>
        <authorList>
            <person name="Ruckert C."/>
            <person name="Nouioui I."/>
            <person name="Willmese J."/>
            <person name="van Wezel G."/>
            <person name="Klenk H.-P."/>
            <person name="Kalinowski J."/>
            <person name="Zotchev S.B."/>
        </authorList>
    </citation>
    <scope>NUCLEOTIDE SEQUENCE [LARGE SCALE GENOMIC DNA]</scope>
    <source>
        <strain evidence="9 10">DSM 45943</strain>
    </source>
</reference>
<evidence type="ECO:0000256" key="5">
    <source>
        <dbReference type="ARBA" id="ARBA00022692"/>
    </source>
</evidence>
<feature type="transmembrane region" description="Helical" evidence="8">
    <location>
        <begin position="150"/>
        <end position="176"/>
    </location>
</feature>
<evidence type="ECO:0000256" key="2">
    <source>
        <dbReference type="ARBA" id="ARBA00009142"/>
    </source>
</evidence>
<evidence type="ECO:0000256" key="1">
    <source>
        <dbReference type="ARBA" id="ARBA00004651"/>
    </source>
</evidence>
<feature type="transmembrane region" description="Helical" evidence="8">
    <location>
        <begin position="51"/>
        <end position="72"/>
    </location>
</feature>
<dbReference type="Proteomes" id="UP000204221">
    <property type="component" value="Chromosome"/>
</dbReference>
<evidence type="ECO:0000256" key="7">
    <source>
        <dbReference type="ARBA" id="ARBA00023136"/>
    </source>
</evidence>
<keyword evidence="7 8" id="KW-0472">Membrane</keyword>
<evidence type="ECO:0000256" key="4">
    <source>
        <dbReference type="ARBA" id="ARBA00022475"/>
    </source>
</evidence>
<proteinExistence type="inferred from homology"/>
<feature type="transmembrane region" description="Helical" evidence="8">
    <location>
        <begin position="196"/>
        <end position="214"/>
    </location>
</feature>
<dbReference type="PANTHER" id="PTHR30269">
    <property type="entry name" value="TRANSMEMBRANE PROTEIN YFCA"/>
    <property type="match status" value="1"/>
</dbReference>
<keyword evidence="4 8" id="KW-1003">Cell membrane</keyword>
<evidence type="ECO:0000256" key="6">
    <source>
        <dbReference type="ARBA" id="ARBA00022989"/>
    </source>
</evidence>
<keyword evidence="6 8" id="KW-1133">Transmembrane helix</keyword>
<evidence type="ECO:0000313" key="10">
    <source>
        <dbReference type="Proteomes" id="UP000204221"/>
    </source>
</evidence>
<comment type="subcellular location">
    <subcellularLocation>
        <location evidence="1 8">Cell membrane</location>
        <topology evidence="1 8">Multi-pass membrane protein</topology>
    </subcellularLocation>
</comment>
<keyword evidence="10" id="KW-1185">Reference proteome</keyword>
<comment type="similarity">
    <text evidence="2 8">Belongs to the 4-toluene sulfonate uptake permease (TSUP) (TC 2.A.102) family.</text>
</comment>
<feature type="transmembrane region" description="Helical" evidence="8">
    <location>
        <begin position="84"/>
        <end position="106"/>
    </location>
</feature>
<name>A0A221W1A8_9PSEU</name>
<accession>A0A221W1A8</accession>
<organism evidence="9 10">
    <name type="scientific">Actinoalloteichus hoggarensis</name>
    <dbReference type="NCBI Taxonomy" id="1470176"/>
    <lineage>
        <taxon>Bacteria</taxon>
        <taxon>Bacillati</taxon>
        <taxon>Actinomycetota</taxon>
        <taxon>Actinomycetes</taxon>
        <taxon>Pseudonocardiales</taxon>
        <taxon>Pseudonocardiaceae</taxon>
        <taxon>Actinoalloteichus</taxon>
    </lineage>
</organism>
<sequence length="264" mass="26571">MSVTARCDARRMVEIVLLLIAGVAAGALNAVGGAGKFLALPALVAAGLPPATANASATVALVPGAVVGAWVYRREVVPVGTTSTTALTATSMVGGAIGAVLLLTLPSESFDVAVPWLLAFATLVLAFGRRASTLPGTAAGHAPRLGPRSVLIGQLVLAMYGGYFGGAVGILMMALWSVGLGMDVATSNPMRVRQLAAVYATATVLFLLGADVLAHPLPLLAMLLGGAAGGYGGARLVRRLPAGVLRGTVLVTAVTMTVLYFLRG</sequence>